<proteinExistence type="predicted"/>
<dbReference type="EMBL" id="KQ947424">
    <property type="protein sequence ID" value="KUJ12545.1"/>
    <property type="molecule type" value="Genomic_DNA"/>
</dbReference>
<feature type="signal peptide" evidence="2">
    <location>
        <begin position="1"/>
        <end position="25"/>
    </location>
</feature>
<dbReference type="AlphaFoldDB" id="A0A194WX93"/>
<organism evidence="3 4">
    <name type="scientific">Mollisia scopiformis</name>
    <name type="common">Conifer needle endophyte fungus</name>
    <name type="synonym">Phialocephala scopiformis</name>
    <dbReference type="NCBI Taxonomy" id="149040"/>
    <lineage>
        <taxon>Eukaryota</taxon>
        <taxon>Fungi</taxon>
        <taxon>Dikarya</taxon>
        <taxon>Ascomycota</taxon>
        <taxon>Pezizomycotina</taxon>
        <taxon>Leotiomycetes</taxon>
        <taxon>Helotiales</taxon>
        <taxon>Mollisiaceae</taxon>
        <taxon>Mollisia</taxon>
    </lineage>
</organism>
<keyword evidence="2" id="KW-0732">Signal</keyword>
<dbReference type="GeneID" id="28830085"/>
<protein>
    <submittedName>
        <fullName evidence="3">Uncharacterized protein</fullName>
    </submittedName>
</protein>
<dbReference type="Proteomes" id="UP000070700">
    <property type="component" value="Unassembled WGS sequence"/>
</dbReference>
<evidence type="ECO:0000313" key="4">
    <source>
        <dbReference type="Proteomes" id="UP000070700"/>
    </source>
</evidence>
<name>A0A194WX93_MOLSC</name>
<dbReference type="InParanoid" id="A0A194WX93"/>
<accession>A0A194WX93</accession>
<feature type="compositionally biased region" description="Low complexity" evidence="1">
    <location>
        <begin position="153"/>
        <end position="166"/>
    </location>
</feature>
<evidence type="ECO:0000256" key="1">
    <source>
        <dbReference type="SAM" id="MobiDB-lite"/>
    </source>
</evidence>
<dbReference type="KEGG" id="psco:LY89DRAFT_738321"/>
<sequence>MKSSKALLSTSLFAGLFWHMNYCDGFQARETSHPRIQGRTSPSVTPITVAPQTVKANGSFSTVYLSYSVVTQNSAATEVIDGTTTILPLWYCDPNLSAPACEDCPSTTASADSSCPTDFNMILLLPAVAVVGAFIPPPDGLPTITIGSDGVATPETTPSPTEISPSMLPSDTSEPLITIVPPCTVPPMKASNVALSIIPTPSVWIPPTGSYAPAPTDALPVLPVTVNEAAPTAWLGCGAGVANPYSPGGFYQFSDSFSRNDGLYAIDAFCNEQIAANLLISPSGETVSGMPKPAISAFSKTYLTPGGSGKVIVVIDSDVDNKNTAGQTCPDKWTYSFAQYAQCRQYFGQTIDYCDTGTTLANSDITW</sequence>
<gene>
    <name evidence="3" type="ORF">LY89DRAFT_738321</name>
</gene>
<feature type="chain" id="PRO_5008267628" evidence="2">
    <location>
        <begin position="26"/>
        <end position="367"/>
    </location>
</feature>
<keyword evidence="4" id="KW-1185">Reference proteome</keyword>
<dbReference type="RefSeq" id="XP_018066900.1">
    <property type="nucleotide sequence ID" value="XM_018220359.1"/>
</dbReference>
<dbReference type="OrthoDB" id="5376762at2759"/>
<reference evidence="3 4" key="1">
    <citation type="submission" date="2015-10" db="EMBL/GenBank/DDBJ databases">
        <title>Full genome of DAOMC 229536 Phialocephala scopiformis, a fungal endophyte of spruce producing the potent anti-insectan compound rugulosin.</title>
        <authorList>
            <consortium name="DOE Joint Genome Institute"/>
            <person name="Walker A.K."/>
            <person name="Frasz S.L."/>
            <person name="Seifert K.A."/>
            <person name="Miller J.D."/>
            <person name="Mondo S.J."/>
            <person name="Labutti K."/>
            <person name="Lipzen A."/>
            <person name="Dockter R."/>
            <person name="Kennedy M."/>
            <person name="Grigoriev I.V."/>
            <person name="Spatafora J.W."/>
        </authorList>
    </citation>
    <scope>NUCLEOTIDE SEQUENCE [LARGE SCALE GENOMIC DNA]</scope>
    <source>
        <strain evidence="3 4">CBS 120377</strain>
    </source>
</reference>
<feature type="region of interest" description="Disordered" evidence="1">
    <location>
        <begin position="148"/>
        <end position="170"/>
    </location>
</feature>
<evidence type="ECO:0000313" key="3">
    <source>
        <dbReference type="EMBL" id="KUJ12545.1"/>
    </source>
</evidence>
<evidence type="ECO:0000256" key="2">
    <source>
        <dbReference type="SAM" id="SignalP"/>
    </source>
</evidence>